<dbReference type="GO" id="GO:0006457">
    <property type="term" value="P:protein folding"/>
    <property type="evidence" value="ECO:0007669"/>
    <property type="project" value="InterPro"/>
</dbReference>
<dbReference type="InterPro" id="IPR046357">
    <property type="entry name" value="PPIase_dom_sf"/>
</dbReference>
<evidence type="ECO:0000313" key="9">
    <source>
        <dbReference type="EMBL" id="PHQ30844.1"/>
    </source>
</evidence>
<dbReference type="InterPro" id="IPR001179">
    <property type="entry name" value="PPIase_FKBP_dom"/>
</dbReference>
<dbReference type="Proteomes" id="UP000229433">
    <property type="component" value="Unassembled WGS sequence"/>
</dbReference>
<accession>A0A2G1VVR4</accession>
<evidence type="ECO:0000256" key="3">
    <source>
        <dbReference type="ARBA" id="ARBA00022729"/>
    </source>
</evidence>
<proteinExistence type="inferred from homology"/>
<gene>
    <name evidence="9" type="ORF">CJ305_01035</name>
</gene>
<evidence type="ECO:0000256" key="6">
    <source>
        <dbReference type="PROSITE-ProRule" id="PRU00277"/>
    </source>
</evidence>
<dbReference type="Pfam" id="PF01346">
    <property type="entry name" value="FKBP_N"/>
    <property type="match status" value="1"/>
</dbReference>
<comment type="similarity">
    <text evidence="2 7">Belongs to the FKBP-type PPIase family.</text>
</comment>
<dbReference type="EMBL" id="NQXA01000001">
    <property type="protein sequence ID" value="PHQ30844.1"/>
    <property type="molecule type" value="Genomic_DNA"/>
</dbReference>
<evidence type="ECO:0000256" key="7">
    <source>
        <dbReference type="RuleBase" id="RU003915"/>
    </source>
</evidence>
<comment type="catalytic activity">
    <reaction evidence="1 6 7">
        <text>[protein]-peptidylproline (omega=180) = [protein]-peptidylproline (omega=0)</text>
        <dbReference type="Rhea" id="RHEA:16237"/>
        <dbReference type="Rhea" id="RHEA-COMP:10747"/>
        <dbReference type="Rhea" id="RHEA-COMP:10748"/>
        <dbReference type="ChEBI" id="CHEBI:83833"/>
        <dbReference type="ChEBI" id="CHEBI:83834"/>
        <dbReference type="EC" id="5.2.1.8"/>
    </reaction>
</comment>
<dbReference type="Gene3D" id="1.10.287.460">
    <property type="entry name" value="Peptidyl-prolyl cis-trans isomerase, FKBP-type, N-terminal domain"/>
    <property type="match status" value="1"/>
</dbReference>
<dbReference type="AlphaFoldDB" id="A0A2G1VVR4"/>
<feature type="domain" description="PPIase FKBP-type" evidence="8">
    <location>
        <begin position="153"/>
        <end position="239"/>
    </location>
</feature>
<comment type="caution">
    <text evidence="9">The sequence shown here is derived from an EMBL/GenBank/DDBJ whole genome shotgun (WGS) entry which is preliminary data.</text>
</comment>
<dbReference type="InterPro" id="IPR036944">
    <property type="entry name" value="PPIase_FKBP_N_sf"/>
</dbReference>
<evidence type="ECO:0000256" key="5">
    <source>
        <dbReference type="ARBA" id="ARBA00023235"/>
    </source>
</evidence>
<keyword evidence="10" id="KW-1185">Reference proteome</keyword>
<sequence>MNIKKFVLASAAALALVNCGTPQKTVTQPETFQLKTFQDSISYVMGINSGENLRDIPAGIFDFKAFEKGLKESFKDSVVYKLDEAASRKLFQTLNDTMQKIEKAKIEEQIAANKAEGAAFLEENAKKPGVVTTESGLQYEVLREGDGEKPGPGDRVKVNYEGKLIDGTVFDSSYKRGEPLVFGVSQVINGWTEGLQLMPTGSKYRFYIPQNLAYGERGAGKDIKPYATLIFDVELLEVLK</sequence>
<evidence type="ECO:0000256" key="4">
    <source>
        <dbReference type="ARBA" id="ARBA00023110"/>
    </source>
</evidence>
<evidence type="ECO:0000313" key="10">
    <source>
        <dbReference type="Proteomes" id="UP000229433"/>
    </source>
</evidence>
<protein>
    <recommendedName>
        <fullName evidence="7">Peptidyl-prolyl cis-trans isomerase</fullName>
        <ecNumber evidence="7">5.2.1.8</ecNumber>
    </recommendedName>
</protein>
<organism evidence="9 10">
    <name type="scientific">Leeuwenhoekiella nanhaiensis</name>
    <dbReference type="NCBI Taxonomy" id="1655491"/>
    <lineage>
        <taxon>Bacteria</taxon>
        <taxon>Pseudomonadati</taxon>
        <taxon>Bacteroidota</taxon>
        <taxon>Flavobacteriia</taxon>
        <taxon>Flavobacteriales</taxon>
        <taxon>Flavobacteriaceae</taxon>
        <taxon>Leeuwenhoekiella</taxon>
    </lineage>
</organism>
<dbReference type="Pfam" id="PF00254">
    <property type="entry name" value="FKBP_C"/>
    <property type="match status" value="1"/>
</dbReference>
<dbReference type="GO" id="GO:0003755">
    <property type="term" value="F:peptidyl-prolyl cis-trans isomerase activity"/>
    <property type="evidence" value="ECO:0007669"/>
    <property type="project" value="UniProtKB-UniRule"/>
</dbReference>
<dbReference type="RefSeq" id="WP_099644383.1">
    <property type="nucleotide sequence ID" value="NZ_KZ319287.1"/>
</dbReference>
<name>A0A2G1VVR4_9FLAO</name>
<dbReference type="InterPro" id="IPR000774">
    <property type="entry name" value="PPIase_FKBP_N"/>
</dbReference>
<evidence type="ECO:0000256" key="2">
    <source>
        <dbReference type="ARBA" id="ARBA00006577"/>
    </source>
</evidence>
<dbReference type="PROSITE" id="PS50059">
    <property type="entry name" value="FKBP_PPIASE"/>
    <property type="match status" value="1"/>
</dbReference>
<dbReference type="PANTHER" id="PTHR43811:SF57">
    <property type="entry name" value="FKBP-TYPE PEPTIDYL-PROLYL CIS-TRANS ISOMERASE FKPA-RELATED"/>
    <property type="match status" value="1"/>
</dbReference>
<reference evidence="9 10" key="1">
    <citation type="submission" date="2017-08" db="EMBL/GenBank/DDBJ databases">
        <title>The whole genome shortgun sequences of strain Leeuwenhoekiella nanhaiensis G18 from the South China Sea.</title>
        <authorList>
            <person name="Liu Q."/>
        </authorList>
    </citation>
    <scope>NUCLEOTIDE SEQUENCE [LARGE SCALE GENOMIC DNA]</scope>
    <source>
        <strain evidence="9 10">G18</strain>
    </source>
</reference>
<keyword evidence="5 6" id="KW-0413">Isomerase</keyword>
<dbReference type="Gene3D" id="3.10.50.40">
    <property type="match status" value="1"/>
</dbReference>
<dbReference type="OrthoDB" id="9814548at2"/>
<dbReference type="EC" id="5.2.1.8" evidence="7"/>
<dbReference type="PANTHER" id="PTHR43811">
    <property type="entry name" value="FKBP-TYPE PEPTIDYL-PROLYL CIS-TRANS ISOMERASE FKPA"/>
    <property type="match status" value="1"/>
</dbReference>
<keyword evidence="3" id="KW-0732">Signal</keyword>
<dbReference type="FunFam" id="3.10.50.40:FF:000045">
    <property type="entry name" value="Peptidyl-prolyl cis-trans isomerase"/>
    <property type="match status" value="1"/>
</dbReference>
<dbReference type="SUPFAM" id="SSF54534">
    <property type="entry name" value="FKBP-like"/>
    <property type="match status" value="1"/>
</dbReference>
<evidence type="ECO:0000256" key="1">
    <source>
        <dbReference type="ARBA" id="ARBA00000971"/>
    </source>
</evidence>
<keyword evidence="4 6" id="KW-0697">Rotamase</keyword>
<evidence type="ECO:0000259" key="8">
    <source>
        <dbReference type="PROSITE" id="PS50059"/>
    </source>
</evidence>